<dbReference type="Gene3D" id="3.10.129.10">
    <property type="entry name" value="Hotdog Thioesterase"/>
    <property type="match status" value="1"/>
</dbReference>
<dbReference type="CDD" id="cd03443">
    <property type="entry name" value="PaaI_thioesterase"/>
    <property type="match status" value="1"/>
</dbReference>
<organism evidence="4 5">
    <name type="scientific">Lentilactobacillus raoultii</name>
    <dbReference type="NCBI Taxonomy" id="1987503"/>
    <lineage>
        <taxon>Bacteria</taxon>
        <taxon>Bacillati</taxon>
        <taxon>Bacillota</taxon>
        <taxon>Bacilli</taxon>
        <taxon>Lactobacillales</taxon>
        <taxon>Lactobacillaceae</taxon>
        <taxon>Lentilactobacillus</taxon>
    </lineage>
</organism>
<evidence type="ECO:0000313" key="5">
    <source>
        <dbReference type="Proteomes" id="UP001597156"/>
    </source>
</evidence>
<feature type="domain" description="Thioesterase" evidence="3">
    <location>
        <begin position="34"/>
        <end position="105"/>
    </location>
</feature>
<evidence type="ECO:0000256" key="2">
    <source>
        <dbReference type="ARBA" id="ARBA00022801"/>
    </source>
</evidence>
<gene>
    <name evidence="4" type="ORF">ACFQ22_14095</name>
</gene>
<dbReference type="PANTHER" id="PTHR43240">
    <property type="entry name" value="1,4-DIHYDROXY-2-NAPHTHOYL-COA THIOESTERASE 1"/>
    <property type="match status" value="1"/>
</dbReference>
<name>A0ABW3PWT0_9LACO</name>
<comment type="similarity">
    <text evidence="1">Belongs to the thioesterase PaaI family.</text>
</comment>
<dbReference type="RefSeq" id="WP_121978695.1">
    <property type="nucleotide sequence ID" value="NZ_JBHTLH010000044.1"/>
</dbReference>
<dbReference type="InterPro" id="IPR029069">
    <property type="entry name" value="HotDog_dom_sf"/>
</dbReference>
<dbReference type="EC" id="3.1.2.-" evidence="4"/>
<sequence length="126" mass="13508">MHDLLETLGIKTVSVSETKVIISLNVTDSVKQPYGLLHGGVNTVMAETAASIGANQNVEANSYAVGVNVTTQHLRPVKSGTIVATAEPLHIGHQLQTWQVIITHSHHLTSTSTVTLTTHHRKSENS</sequence>
<dbReference type="EMBL" id="JBHTLH010000044">
    <property type="protein sequence ID" value="MFD1126471.1"/>
    <property type="molecule type" value="Genomic_DNA"/>
</dbReference>
<dbReference type="InterPro" id="IPR006683">
    <property type="entry name" value="Thioestr_dom"/>
</dbReference>
<evidence type="ECO:0000313" key="4">
    <source>
        <dbReference type="EMBL" id="MFD1126471.1"/>
    </source>
</evidence>
<evidence type="ECO:0000259" key="3">
    <source>
        <dbReference type="Pfam" id="PF03061"/>
    </source>
</evidence>
<dbReference type="Proteomes" id="UP001597156">
    <property type="component" value="Unassembled WGS sequence"/>
</dbReference>
<keyword evidence="5" id="KW-1185">Reference proteome</keyword>
<keyword evidence="2 4" id="KW-0378">Hydrolase</keyword>
<dbReference type="InterPro" id="IPR003736">
    <property type="entry name" value="PAAI_dom"/>
</dbReference>
<dbReference type="NCBIfam" id="TIGR00369">
    <property type="entry name" value="unchar_dom_1"/>
    <property type="match status" value="1"/>
</dbReference>
<dbReference type="GO" id="GO:0016787">
    <property type="term" value="F:hydrolase activity"/>
    <property type="evidence" value="ECO:0007669"/>
    <property type="project" value="UniProtKB-KW"/>
</dbReference>
<reference evidence="5" key="1">
    <citation type="journal article" date="2019" name="Int. J. Syst. Evol. Microbiol.">
        <title>The Global Catalogue of Microorganisms (GCM) 10K type strain sequencing project: providing services to taxonomists for standard genome sequencing and annotation.</title>
        <authorList>
            <consortium name="The Broad Institute Genomics Platform"/>
            <consortium name="The Broad Institute Genome Sequencing Center for Infectious Disease"/>
            <person name="Wu L."/>
            <person name="Ma J."/>
        </authorList>
    </citation>
    <scope>NUCLEOTIDE SEQUENCE [LARGE SCALE GENOMIC DNA]</scope>
    <source>
        <strain evidence="5">CCUG 71848</strain>
    </source>
</reference>
<comment type="caution">
    <text evidence="4">The sequence shown here is derived from an EMBL/GenBank/DDBJ whole genome shotgun (WGS) entry which is preliminary data.</text>
</comment>
<proteinExistence type="inferred from homology"/>
<protein>
    <submittedName>
        <fullName evidence="4">PaaI family thioesterase</fullName>
        <ecNumber evidence="4">3.1.2.-</ecNumber>
    </submittedName>
</protein>
<dbReference type="SUPFAM" id="SSF54637">
    <property type="entry name" value="Thioesterase/thiol ester dehydrase-isomerase"/>
    <property type="match status" value="1"/>
</dbReference>
<evidence type="ECO:0000256" key="1">
    <source>
        <dbReference type="ARBA" id="ARBA00008324"/>
    </source>
</evidence>
<accession>A0ABW3PWT0</accession>
<dbReference type="PANTHER" id="PTHR43240:SF5">
    <property type="entry name" value="1,4-DIHYDROXY-2-NAPHTHOYL-COA THIOESTERASE 1"/>
    <property type="match status" value="1"/>
</dbReference>
<dbReference type="Pfam" id="PF03061">
    <property type="entry name" value="4HBT"/>
    <property type="match status" value="1"/>
</dbReference>